<dbReference type="EMBL" id="GFDL01010117">
    <property type="protein sequence ID" value="JAV24928.1"/>
    <property type="molecule type" value="Transcribed_RNA"/>
</dbReference>
<dbReference type="Pfam" id="PF01161">
    <property type="entry name" value="PBP"/>
    <property type="match status" value="1"/>
</dbReference>
<dbReference type="InterPro" id="IPR035810">
    <property type="entry name" value="PEBP_euk"/>
</dbReference>
<evidence type="ECO:0000256" key="1">
    <source>
        <dbReference type="ARBA" id="ARBA00007091"/>
    </source>
</evidence>
<dbReference type="Gene3D" id="3.90.280.10">
    <property type="entry name" value="PEBP-like"/>
    <property type="match status" value="1"/>
</dbReference>
<accession>A0A1Q3FBQ5</accession>
<dbReference type="SUPFAM" id="SSF49777">
    <property type="entry name" value="PEBP-like"/>
    <property type="match status" value="1"/>
</dbReference>
<dbReference type="InterPro" id="IPR036610">
    <property type="entry name" value="PEBP-like_sf"/>
</dbReference>
<name>A0A1Q3FBQ5_CULTA</name>
<organism evidence="2">
    <name type="scientific">Culex tarsalis</name>
    <name type="common">Encephalitis mosquito</name>
    <dbReference type="NCBI Taxonomy" id="7177"/>
    <lineage>
        <taxon>Eukaryota</taxon>
        <taxon>Metazoa</taxon>
        <taxon>Ecdysozoa</taxon>
        <taxon>Arthropoda</taxon>
        <taxon>Hexapoda</taxon>
        <taxon>Insecta</taxon>
        <taxon>Pterygota</taxon>
        <taxon>Neoptera</taxon>
        <taxon>Endopterygota</taxon>
        <taxon>Diptera</taxon>
        <taxon>Nematocera</taxon>
        <taxon>Culicoidea</taxon>
        <taxon>Culicidae</taxon>
        <taxon>Culicinae</taxon>
        <taxon>Culicini</taxon>
        <taxon>Culex</taxon>
        <taxon>Culex</taxon>
    </lineage>
</organism>
<proteinExistence type="inferred from homology"/>
<dbReference type="PANTHER" id="PTHR11362">
    <property type="entry name" value="PHOSPHATIDYLETHANOLAMINE-BINDING PROTEIN"/>
    <property type="match status" value="1"/>
</dbReference>
<evidence type="ECO:0000313" key="2">
    <source>
        <dbReference type="EMBL" id="JAV24928.1"/>
    </source>
</evidence>
<reference evidence="2" key="1">
    <citation type="submission" date="2017-01" db="EMBL/GenBank/DDBJ databases">
        <title>A deep insight into the sialotranscriptome of adult male and female Cluex tarsalis mosquitoes.</title>
        <authorList>
            <person name="Ribeiro J.M."/>
            <person name="Moreira F."/>
            <person name="Bernard K.A."/>
            <person name="Calvo E."/>
        </authorList>
    </citation>
    <scope>NUCLEOTIDE SEQUENCE</scope>
    <source>
        <strain evidence="2">Kern County</strain>
        <tissue evidence="2">Salivary glands</tissue>
    </source>
</reference>
<dbReference type="AlphaFoldDB" id="A0A1Q3FBQ5"/>
<dbReference type="InterPro" id="IPR008914">
    <property type="entry name" value="PEBP"/>
</dbReference>
<dbReference type="CDD" id="cd00866">
    <property type="entry name" value="PEBP_euk"/>
    <property type="match status" value="1"/>
</dbReference>
<dbReference type="InterPro" id="IPR001858">
    <property type="entry name" value="Phosphatidylethanolamine-bd_CS"/>
</dbReference>
<comment type="similarity">
    <text evidence="1">Belongs to the phosphatidylethanolamine-binding protein family.</text>
</comment>
<dbReference type="PANTHER" id="PTHR11362:SF82">
    <property type="entry name" value="PHOSPHATIDYLETHANOLAMINE-BINDING PROTEIN 4"/>
    <property type="match status" value="1"/>
</dbReference>
<sequence>MEADINQMFNEHDIVPVLIDRAPLVFAKVAYRSKKLVDAGKELSPAEVRIEPKVEWCADPTSFYTLIMIDPDSPSRTEPLNREFAHWIVGNIPGKHVEQGEVLFEYLPTFPRSGTGFHRYIFLLYQQYCRNDYSEVPRVSRKNRTPRLCFSTRDFARRYSLGHPIAGNFFIAQFDEYVPVILAQFPASNEY</sequence>
<protein>
    <submittedName>
        <fullName evidence="2">Putative brother of ft and tfl1</fullName>
    </submittedName>
</protein>
<dbReference type="PROSITE" id="PS01220">
    <property type="entry name" value="PBP"/>
    <property type="match status" value="1"/>
</dbReference>